<keyword evidence="4" id="KW-0808">Transferase</keyword>
<evidence type="ECO:0000256" key="1">
    <source>
        <dbReference type="ARBA" id="ARBA00022553"/>
    </source>
</evidence>
<dbReference type="CDD" id="cd17546">
    <property type="entry name" value="REC_hyHK_CKI1_RcsC-like"/>
    <property type="match status" value="1"/>
</dbReference>
<dbReference type="EMBL" id="LNQR01000036">
    <property type="protein sequence ID" value="KWT90172.1"/>
    <property type="molecule type" value="Genomic_DNA"/>
</dbReference>
<reference evidence="4 5" key="1">
    <citation type="submission" date="2015-11" db="EMBL/GenBank/DDBJ databases">
        <authorList>
            <person name="Lin W."/>
        </authorList>
    </citation>
    <scope>NUCLEOTIDE SEQUENCE [LARGE SCALE GENOMIC DNA]</scope>
    <source>
        <strain evidence="4 5">HCH-1</strain>
    </source>
</reference>
<dbReference type="SUPFAM" id="SSF52172">
    <property type="entry name" value="CheY-like"/>
    <property type="match status" value="1"/>
</dbReference>
<dbReference type="Pfam" id="PF00072">
    <property type="entry name" value="Response_reg"/>
    <property type="match status" value="1"/>
</dbReference>
<comment type="caution">
    <text evidence="4">The sequence shown here is derived from an EMBL/GenBank/DDBJ whole genome shotgun (WGS) entry which is preliminary data.</text>
</comment>
<feature type="domain" description="Response regulatory" evidence="3">
    <location>
        <begin position="2"/>
        <end position="128"/>
    </location>
</feature>
<name>A0ABR5SGP2_9BACT</name>
<dbReference type="PANTHER" id="PTHR43719">
    <property type="entry name" value="TWO-COMPONENT HISTIDINE KINASE"/>
    <property type="match status" value="1"/>
</dbReference>
<gene>
    <name evidence="4" type="ORF">ASN18_1179</name>
</gene>
<accession>A0ABR5SGP2</accession>
<evidence type="ECO:0000313" key="5">
    <source>
        <dbReference type="Proteomes" id="UP000060487"/>
    </source>
</evidence>
<sequence length="130" mass="14835">MRILIADDESINRKILQEMLSDYADCDVVVNGLEVIEAFTMAHEQKKPYDLLCLDIMMPVMDGCEALIQVRKMERVMKIDPADMVKVIMITAVDRPNEILQSYDGDCSAYMIKPINRKALIKQIKDIGLL</sequence>
<dbReference type="SMART" id="SM00448">
    <property type="entry name" value="REC"/>
    <property type="match status" value="1"/>
</dbReference>
<dbReference type="PANTHER" id="PTHR43719:SF28">
    <property type="entry name" value="PEROXIDE STRESS-ACTIVATED HISTIDINE KINASE MAK1-RELATED"/>
    <property type="match status" value="1"/>
</dbReference>
<dbReference type="Gene3D" id="3.40.50.2300">
    <property type="match status" value="1"/>
</dbReference>
<feature type="modified residue" description="4-aspartylphosphate" evidence="2">
    <location>
        <position position="55"/>
    </location>
</feature>
<evidence type="ECO:0000259" key="3">
    <source>
        <dbReference type="PROSITE" id="PS50110"/>
    </source>
</evidence>
<evidence type="ECO:0000256" key="2">
    <source>
        <dbReference type="PROSITE-ProRule" id="PRU00169"/>
    </source>
</evidence>
<proteinExistence type="predicted"/>
<protein>
    <submittedName>
        <fullName evidence="4">Response regulator receiver protein</fullName>
        <ecNumber evidence="4">2.7.13.3</ecNumber>
    </submittedName>
</protein>
<keyword evidence="5" id="KW-1185">Reference proteome</keyword>
<dbReference type="InterPro" id="IPR001789">
    <property type="entry name" value="Sig_transdc_resp-reg_receiver"/>
</dbReference>
<evidence type="ECO:0000313" key="4">
    <source>
        <dbReference type="EMBL" id="KWT90172.1"/>
    </source>
</evidence>
<dbReference type="RefSeq" id="WP_085051822.1">
    <property type="nucleotide sequence ID" value="NZ_LNQR01000036.1"/>
</dbReference>
<dbReference type="InterPro" id="IPR050956">
    <property type="entry name" value="2C_system_His_kinase"/>
</dbReference>
<organism evidence="4 5">
    <name type="scientific">Candidatus Magnetominusculus xianensis</name>
    <dbReference type="NCBI Taxonomy" id="1748249"/>
    <lineage>
        <taxon>Bacteria</taxon>
        <taxon>Pseudomonadati</taxon>
        <taxon>Nitrospirota</taxon>
        <taxon>Nitrospiria</taxon>
        <taxon>Nitrospirales</taxon>
        <taxon>Nitrospiraceae</taxon>
        <taxon>Candidatus Magnetominusculus</taxon>
    </lineage>
</organism>
<keyword evidence="1 2" id="KW-0597">Phosphoprotein</keyword>
<dbReference type="InterPro" id="IPR011006">
    <property type="entry name" value="CheY-like_superfamily"/>
</dbReference>
<dbReference type="GO" id="GO:0004673">
    <property type="term" value="F:protein histidine kinase activity"/>
    <property type="evidence" value="ECO:0007669"/>
    <property type="project" value="UniProtKB-EC"/>
</dbReference>
<dbReference type="Proteomes" id="UP000060487">
    <property type="component" value="Unassembled WGS sequence"/>
</dbReference>
<dbReference type="PROSITE" id="PS50110">
    <property type="entry name" value="RESPONSE_REGULATORY"/>
    <property type="match status" value="1"/>
</dbReference>
<dbReference type="EC" id="2.7.13.3" evidence="4"/>